<evidence type="ECO:0000259" key="7">
    <source>
        <dbReference type="Pfam" id="PF05699"/>
    </source>
</evidence>
<keyword evidence="3" id="KW-0863">Zinc-finger</keyword>
<gene>
    <name evidence="8" type="ORF">KUF71_002840</name>
</gene>
<dbReference type="AlphaFoldDB" id="A0AAE1LSN7"/>
<dbReference type="PANTHER" id="PTHR46481">
    <property type="entry name" value="ZINC FINGER BED DOMAIN-CONTAINING PROTEIN 4"/>
    <property type="match status" value="1"/>
</dbReference>
<dbReference type="GO" id="GO:0046983">
    <property type="term" value="F:protein dimerization activity"/>
    <property type="evidence" value="ECO:0007669"/>
    <property type="project" value="InterPro"/>
</dbReference>
<name>A0AAE1LSN7_9NEOP</name>
<keyword evidence="9" id="KW-1185">Reference proteome</keyword>
<feature type="region of interest" description="Disordered" evidence="6">
    <location>
        <begin position="1"/>
        <end position="31"/>
    </location>
</feature>
<keyword evidence="4" id="KW-0862">Zinc</keyword>
<evidence type="ECO:0000256" key="6">
    <source>
        <dbReference type="SAM" id="MobiDB-lite"/>
    </source>
</evidence>
<dbReference type="Proteomes" id="UP001219518">
    <property type="component" value="Unassembled WGS sequence"/>
</dbReference>
<dbReference type="SUPFAM" id="SSF53098">
    <property type="entry name" value="Ribonuclease H-like"/>
    <property type="match status" value="1"/>
</dbReference>
<comment type="caution">
    <text evidence="8">The sequence shown here is derived from an EMBL/GenBank/DDBJ whole genome shotgun (WGS) entry which is preliminary data.</text>
</comment>
<reference evidence="8" key="2">
    <citation type="journal article" date="2023" name="BMC Genomics">
        <title>Pest status, molecular evolution, and epigenetic factors derived from the genome assembly of Frankliniella fusca, a thysanopteran phytovirus vector.</title>
        <authorList>
            <person name="Catto M.A."/>
            <person name="Labadie P.E."/>
            <person name="Jacobson A.L."/>
            <person name="Kennedy G.G."/>
            <person name="Srinivasan R."/>
            <person name="Hunt B.G."/>
        </authorList>
    </citation>
    <scope>NUCLEOTIDE SEQUENCE</scope>
    <source>
        <strain evidence="8">PL_HMW_Pooled</strain>
    </source>
</reference>
<comment type="subcellular location">
    <subcellularLocation>
        <location evidence="1">Nucleus</location>
    </subcellularLocation>
</comment>
<feature type="compositionally biased region" description="Low complexity" evidence="6">
    <location>
        <begin position="1"/>
        <end position="13"/>
    </location>
</feature>
<dbReference type="Pfam" id="PF05699">
    <property type="entry name" value="Dimer_Tnp_hAT"/>
    <property type="match status" value="1"/>
</dbReference>
<dbReference type="InterPro" id="IPR052035">
    <property type="entry name" value="ZnF_BED_domain_contain"/>
</dbReference>
<evidence type="ECO:0000256" key="4">
    <source>
        <dbReference type="ARBA" id="ARBA00022833"/>
    </source>
</evidence>
<protein>
    <submittedName>
        <fullName evidence="8">E3 SUMO-protein ligase ZBED1</fullName>
    </submittedName>
</protein>
<keyword evidence="2" id="KW-0479">Metal-binding</keyword>
<evidence type="ECO:0000256" key="1">
    <source>
        <dbReference type="ARBA" id="ARBA00004123"/>
    </source>
</evidence>
<evidence type="ECO:0000313" key="9">
    <source>
        <dbReference type="Proteomes" id="UP001219518"/>
    </source>
</evidence>
<organism evidence="8 9">
    <name type="scientific">Frankliniella fusca</name>
    <dbReference type="NCBI Taxonomy" id="407009"/>
    <lineage>
        <taxon>Eukaryota</taxon>
        <taxon>Metazoa</taxon>
        <taxon>Ecdysozoa</taxon>
        <taxon>Arthropoda</taxon>
        <taxon>Hexapoda</taxon>
        <taxon>Insecta</taxon>
        <taxon>Pterygota</taxon>
        <taxon>Neoptera</taxon>
        <taxon>Paraneoptera</taxon>
        <taxon>Thysanoptera</taxon>
        <taxon>Terebrantia</taxon>
        <taxon>Thripoidea</taxon>
        <taxon>Thripidae</taxon>
        <taxon>Frankliniella</taxon>
    </lineage>
</organism>
<dbReference type="GO" id="GO:0016874">
    <property type="term" value="F:ligase activity"/>
    <property type="evidence" value="ECO:0007669"/>
    <property type="project" value="UniProtKB-KW"/>
</dbReference>
<evidence type="ECO:0000256" key="5">
    <source>
        <dbReference type="ARBA" id="ARBA00023242"/>
    </source>
</evidence>
<dbReference type="InterPro" id="IPR012337">
    <property type="entry name" value="RNaseH-like_sf"/>
</dbReference>
<dbReference type="PANTHER" id="PTHR46481:SF10">
    <property type="entry name" value="ZINC FINGER BED DOMAIN-CONTAINING PROTEIN 39"/>
    <property type="match status" value="1"/>
</dbReference>
<accession>A0AAE1LSN7</accession>
<keyword evidence="8" id="KW-0436">Ligase</keyword>
<evidence type="ECO:0000256" key="2">
    <source>
        <dbReference type="ARBA" id="ARBA00022723"/>
    </source>
</evidence>
<reference evidence="8" key="1">
    <citation type="submission" date="2021-07" db="EMBL/GenBank/DDBJ databases">
        <authorList>
            <person name="Catto M.A."/>
            <person name="Jacobson A."/>
            <person name="Kennedy G."/>
            <person name="Labadie P."/>
            <person name="Hunt B.G."/>
            <person name="Srinivasan R."/>
        </authorList>
    </citation>
    <scope>NUCLEOTIDE SEQUENCE</scope>
    <source>
        <strain evidence="8">PL_HMW_Pooled</strain>
        <tissue evidence="8">Head</tissue>
    </source>
</reference>
<keyword evidence="5" id="KW-0539">Nucleus</keyword>
<dbReference type="EMBL" id="JAHWGI010001358">
    <property type="protein sequence ID" value="KAK3928927.1"/>
    <property type="molecule type" value="Genomic_DNA"/>
</dbReference>
<feature type="domain" description="HAT C-terminal dimerisation" evidence="7">
    <location>
        <begin position="297"/>
        <end position="379"/>
    </location>
</feature>
<proteinExistence type="predicted"/>
<evidence type="ECO:0000313" key="8">
    <source>
        <dbReference type="EMBL" id="KAK3928927.1"/>
    </source>
</evidence>
<sequence length="392" mass="43665">MEVGGPASAPGARPARRGRTKEKKNEDDEAKEQVKLLLQDGNHHVVKFTKGITRQDVADVDVLITSVEMIARKHDNNFTAEDFVPLHQLTTAAVNDSPIQQSMKFHLRATILEICRVLQVIKKAKEIVCYMRASGLNQKLEGGTLKLEVNGFLAERNKAALSLNDSDLAIMDDMIPLLEVFERAVEAFEAEKQPTVQHVLPQFKLLTRATSPKPTDSPTIANLRRLMAWQLKDKFAPNITMRQKLGTLFSPQFKSLANLLSAEEIAEVHALQDADSSDDEYATLVDAPTPETVVKDEVDMYVELSVTIGKNKGFDLLQWWKEHEKDFPILSHVVRMILATPASSAASERHFSTAGHLITDRRTRLAPDTVNAILFLHDFLKKSGVDKLSSAA</sequence>
<dbReference type="InterPro" id="IPR008906">
    <property type="entry name" value="HATC_C_dom"/>
</dbReference>
<evidence type="ECO:0000256" key="3">
    <source>
        <dbReference type="ARBA" id="ARBA00022771"/>
    </source>
</evidence>
<dbReference type="GO" id="GO:0008270">
    <property type="term" value="F:zinc ion binding"/>
    <property type="evidence" value="ECO:0007669"/>
    <property type="project" value="UniProtKB-KW"/>
</dbReference>
<dbReference type="GO" id="GO:0005634">
    <property type="term" value="C:nucleus"/>
    <property type="evidence" value="ECO:0007669"/>
    <property type="project" value="UniProtKB-SubCell"/>
</dbReference>